<feature type="domain" description="Crossover junction endonuclease MUS81-like HHH" evidence="13">
    <location>
        <begin position="17"/>
        <end position="84"/>
    </location>
</feature>
<reference evidence="14" key="1">
    <citation type="submission" date="2019-05" db="EMBL/GenBank/DDBJ databases">
        <title>Annotation for the trematode Paragonimus heterotremus.</title>
        <authorList>
            <person name="Choi Y.-J."/>
        </authorList>
    </citation>
    <scope>NUCLEOTIDE SEQUENCE</scope>
    <source>
        <strain evidence="14">LC</strain>
    </source>
</reference>
<evidence type="ECO:0000256" key="3">
    <source>
        <dbReference type="ARBA" id="ARBA00010015"/>
    </source>
</evidence>
<evidence type="ECO:0000256" key="8">
    <source>
        <dbReference type="ARBA" id="ARBA00022801"/>
    </source>
</evidence>
<comment type="subcellular location">
    <subcellularLocation>
        <location evidence="2">Nucleus</location>
    </subcellularLocation>
</comment>
<dbReference type="GO" id="GO:0046872">
    <property type="term" value="F:metal ion binding"/>
    <property type="evidence" value="ECO:0007669"/>
    <property type="project" value="UniProtKB-KW"/>
</dbReference>
<protein>
    <recommendedName>
        <fullName evidence="13">Crossover junction endonuclease MUS81-like HHH domain-containing protein</fullName>
    </recommendedName>
</protein>
<comment type="similarity">
    <text evidence="3">Belongs to the XPF family.</text>
</comment>
<keyword evidence="12" id="KW-0539">Nucleus</keyword>
<evidence type="ECO:0000256" key="11">
    <source>
        <dbReference type="ARBA" id="ARBA00023204"/>
    </source>
</evidence>
<evidence type="ECO:0000313" key="15">
    <source>
        <dbReference type="Proteomes" id="UP000748531"/>
    </source>
</evidence>
<keyword evidence="7" id="KW-0227">DNA damage</keyword>
<proteinExistence type="inferred from homology"/>
<dbReference type="GO" id="GO:0031297">
    <property type="term" value="P:replication fork processing"/>
    <property type="evidence" value="ECO:0007669"/>
    <property type="project" value="UniProtKB-ARBA"/>
</dbReference>
<dbReference type="GO" id="GO:0006302">
    <property type="term" value="P:double-strand break repair"/>
    <property type="evidence" value="ECO:0007669"/>
    <property type="project" value="UniProtKB-ARBA"/>
</dbReference>
<keyword evidence="9" id="KW-0460">Magnesium</keyword>
<evidence type="ECO:0000256" key="10">
    <source>
        <dbReference type="ARBA" id="ARBA00023172"/>
    </source>
</evidence>
<gene>
    <name evidence="14" type="ORF">PHET_09817</name>
</gene>
<dbReference type="GO" id="GO:0005634">
    <property type="term" value="C:nucleus"/>
    <property type="evidence" value="ECO:0007669"/>
    <property type="project" value="UniProtKB-SubCell"/>
</dbReference>
<evidence type="ECO:0000256" key="1">
    <source>
        <dbReference type="ARBA" id="ARBA00001946"/>
    </source>
</evidence>
<dbReference type="OrthoDB" id="5963188at2759"/>
<dbReference type="AlphaFoldDB" id="A0A8J4WEG1"/>
<dbReference type="FunFam" id="1.10.150.110:FF:000001">
    <property type="entry name" value="Putative Crossover junction endonuclease MUS81"/>
    <property type="match status" value="1"/>
</dbReference>
<keyword evidence="4" id="KW-0540">Nuclease</keyword>
<evidence type="ECO:0000256" key="6">
    <source>
        <dbReference type="ARBA" id="ARBA00022759"/>
    </source>
</evidence>
<sequence length="336" mass="37165">MRSKTPQTSKTKRLVRHNVLFERWITKAMEEAFTKELKSYHTYKKALFSLRKYPLMLSSGKECRILEGFGPKLCDFLDDMLSKYAAELDMSPAAALLHGNREASMQASSVTTQLSLSSTTASLHPLPRTVDTLNYVYTESATTATTIEQSTSCTVSASTSVSELSSAEKQLLEVLSSSKNPLGCSLQELAACLRSPGSNHNITSVIDNLGRLTSRGLIYSIPDRPGRYRLTDNAPSGSNSSSVMTISECFSFSKLWQLDNYFRNVFIRSLLIHILLCEPCLHENQTSFCQRYGLGQQPSECYCLSLLQILTALCVTICGLVSVESSARLYRLIGVG</sequence>
<dbReference type="SUPFAM" id="SSF47802">
    <property type="entry name" value="DNA polymerase beta, N-terminal domain-like"/>
    <property type="match status" value="1"/>
</dbReference>
<dbReference type="EMBL" id="LUCH01006949">
    <property type="protein sequence ID" value="KAF5396998.1"/>
    <property type="molecule type" value="Genomic_DNA"/>
</dbReference>
<keyword evidence="5" id="KW-0479">Metal-binding</keyword>
<accession>A0A8J4WEG1</accession>
<organism evidence="14 15">
    <name type="scientific">Paragonimus heterotremus</name>
    <dbReference type="NCBI Taxonomy" id="100268"/>
    <lineage>
        <taxon>Eukaryota</taxon>
        <taxon>Metazoa</taxon>
        <taxon>Spiralia</taxon>
        <taxon>Lophotrochozoa</taxon>
        <taxon>Platyhelminthes</taxon>
        <taxon>Trematoda</taxon>
        <taxon>Digenea</taxon>
        <taxon>Plagiorchiida</taxon>
        <taxon>Troglotremata</taxon>
        <taxon>Troglotrematidae</taxon>
        <taxon>Paragonimus</taxon>
    </lineage>
</organism>
<evidence type="ECO:0000313" key="14">
    <source>
        <dbReference type="EMBL" id="KAF5396998.1"/>
    </source>
</evidence>
<dbReference type="GO" id="GO:0006310">
    <property type="term" value="P:DNA recombination"/>
    <property type="evidence" value="ECO:0007669"/>
    <property type="project" value="UniProtKB-KW"/>
</dbReference>
<comment type="caution">
    <text evidence="14">The sequence shown here is derived from an EMBL/GenBank/DDBJ whole genome shotgun (WGS) entry which is preliminary data.</text>
</comment>
<dbReference type="GO" id="GO:1905347">
    <property type="term" value="C:endodeoxyribonuclease complex"/>
    <property type="evidence" value="ECO:0007669"/>
    <property type="project" value="UniProtKB-ARBA"/>
</dbReference>
<evidence type="ECO:0000256" key="12">
    <source>
        <dbReference type="ARBA" id="ARBA00023242"/>
    </source>
</evidence>
<dbReference type="InterPro" id="IPR027421">
    <property type="entry name" value="DNA_pol_lamdba_lyase_dom_sf"/>
</dbReference>
<keyword evidence="10" id="KW-0233">DNA recombination</keyword>
<dbReference type="InterPro" id="IPR010996">
    <property type="entry name" value="HHH_MUS81"/>
</dbReference>
<evidence type="ECO:0000256" key="2">
    <source>
        <dbReference type="ARBA" id="ARBA00004123"/>
    </source>
</evidence>
<evidence type="ECO:0000259" key="13">
    <source>
        <dbReference type="Pfam" id="PF14716"/>
    </source>
</evidence>
<evidence type="ECO:0000256" key="5">
    <source>
        <dbReference type="ARBA" id="ARBA00022723"/>
    </source>
</evidence>
<keyword evidence="15" id="KW-1185">Reference proteome</keyword>
<dbReference type="GO" id="GO:0016889">
    <property type="term" value="F:DNA endonuclease activity, producing 3'-phosphomonoesters"/>
    <property type="evidence" value="ECO:0007669"/>
    <property type="project" value="UniProtKB-ARBA"/>
</dbReference>
<dbReference type="Pfam" id="PF14716">
    <property type="entry name" value="HHH_8"/>
    <property type="match status" value="1"/>
</dbReference>
<evidence type="ECO:0000256" key="7">
    <source>
        <dbReference type="ARBA" id="ARBA00022763"/>
    </source>
</evidence>
<name>A0A8J4WEG1_9TREM</name>
<evidence type="ECO:0000256" key="9">
    <source>
        <dbReference type="ARBA" id="ARBA00022842"/>
    </source>
</evidence>
<keyword evidence="8" id="KW-0378">Hydrolase</keyword>
<keyword evidence="11" id="KW-0234">DNA repair</keyword>
<evidence type="ECO:0000256" key="4">
    <source>
        <dbReference type="ARBA" id="ARBA00022722"/>
    </source>
</evidence>
<keyword evidence="6" id="KW-0255">Endonuclease</keyword>
<dbReference type="Gene3D" id="1.10.150.110">
    <property type="entry name" value="DNA polymerase beta, N-terminal domain-like"/>
    <property type="match status" value="1"/>
</dbReference>
<dbReference type="Proteomes" id="UP000748531">
    <property type="component" value="Unassembled WGS sequence"/>
</dbReference>
<comment type="cofactor">
    <cofactor evidence="1">
        <name>Mg(2+)</name>
        <dbReference type="ChEBI" id="CHEBI:18420"/>
    </cofactor>
</comment>